<reference evidence="1 2" key="1">
    <citation type="journal article" date="2023" name="J. Phycol.">
        <title>Chrysosporum ovalisporum is synonymous with the true-branching cyanobacterium Umezakia natans (Nostocales/Aphanizomenonaceae).</title>
        <authorList>
            <person name="McGregor G.B."/>
            <person name="Sendall B.C."/>
            <person name="Niiyama Y."/>
            <person name="Tuji A."/>
            <person name="Willis A."/>
        </authorList>
    </citation>
    <scope>NUCLEOTIDE SEQUENCE [LARGE SCALE GENOMIC DNA]</scope>
    <source>
        <strain evidence="1 2">FSS-62</strain>
    </source>
</reference>
<dbReference type="GeneID" id="83685828"/>
<sequence>MANIILSQLHHAGSELFHDSEGFLHQLSDVDPISGGQATVATATTNALSNLAILFQILDAYTLVDAMDQVTLLAKSFSINIY</sequence>
<name>A0AA43GXM9_9CYAN</name>
<dbReference type="EMBL" id="JANQDL010000039">
    <property type="protein sequence ID" value="MDH6063200.1"/>
    <property type="molecule type" value="Genomic_DNA"/>
</dbReference>
<evidence type="ECO:0000313" key="2">
    <source>
        <dbReference type="Proteomes" id="UP001159370"/>
    </source>
</evidence>
<protein>
    <submittedName>
        <fullName evidence="1">Uncharacterized protein</fullName>
    </submittedName>
</protein>
<comment type="caution">
    <text evidence="1">The sequence shown here is derived from an EMBL/GenBank/DDBJ whole genome shotgun (WGS) entry which is preliminary data.</text>
</comment>
<gene>
    <name evidence="1" type="ORF">NWP23_05250</name>
</gene>
<accession>A0AA43GXM9</accession>
<proteinExistence type="predicted"/>
<dbReference type="RefSeq" id="WP_280650490.1">
    <property type="nucleotide sequence ID" value="NZ_JANQDL010000039.1"/>
</dbReference>
<evidence type="ECO:0000313" key="1">
    <source>
        <dbReference type="EMBL" id="MDH6063200.1"/>
    </source>
</evidence>
<dbReference type="AlphaFoldDB" id="A0AA43GXM9"/>
<organism evidence="1 2">
    <name type="scientific">Umezakia ovalisporum FSS-62</name>
    <dbReference type="NCBI Taxonomy" id="2971776"/>
    <lineage>
        <taxon>Bacteria</taxon>
        <taxon>Bacillati</taxon>
        <taxon>Cyanobacteriota</taxon>
        <taxon>Cyanophyceae</taxon>
        <taxon>Nostocales</taxon>
        <taxon>Nodulariaceae</taxon>
        <taxon>Umezakia</taxon>
    </lineage>
</organism>
<dbReference type="Proteomes" id="UP001159370">
    <property type="component" value="Unassembled WGS sequence"/>
</dbReference>